<evidence type="ECO:0000256" key="1">
    <source>
        <dbReference type="SAM" id="MobiDB-lite"/>
    </source>
</evidence>
<accession>A0A0M3HGD3</accession>
<dbReference type="WBParaSite" id="ALUE_0000057801-mRNA-1">
    <property type="protein sequence ID" value="ALUE_0000057801-mRNA-1"/>
    <property type="gene ID" value="ALUE_0000057801"/>
</dbReference>
<proteinExistence type="predicted"/>
<reference evidence="3" key="1">
    <citation type="submission" date="2017-02" db="UniProtKB">
        <authorList>
            <consortium name="WormBaseParasite"/>
        </authorList>
    </citation>
    <scope>IDENTIFICATION</scope>
</reference>
<dbReference type="Proteomes" id="UP000036681">
    <property type="component" value="Unplaced"/>
</dbReference>
<evidence type="ECO:0000313" key="2">
    <source>
        <dbReference type="Proteomes" id="UP000036681"/>
    </source>
</evidence>
<feature type="region of interest" description="Disordered" evidence="1">
    <location>
        <begin position="57"/>
        <end position="81"/>
    </location>
</feature>
<evidence type="ECO:0000313" key="3">
    <source>
        <dbReference type="WBParaSite" id="ALUE_0000057801-mRNA-1"/>
    </source>
</evidence>
<protein>
    <submittedName>
        <fullName evidence="3">Uncharacterized protein</fullName>
    </submittedName>
</protein>
<feature type="compositionally biased region" description="Polar residues" evidence="1">
    <location>
        <begin position="64"/>
        <end position="81"/>
    </location>
</feature>
<organism evidence="2 3">
    <name type="scientific">Ascaris lumbricoides</name>
    <name type="common">Giant roundworm</name>
    <dbReference type="NCBI Taxonomy" id="6252"/>
    <lineage>
        <taxon>Eukaryota</taxon>
        <taxon>Metazoa</taxon>
        <taxon>Ecdysozoa</taxon>
        <taxon>Nematoda</taxon>
        <taxon>Chromadorea</taxon>
        <taxon>Rhabditida</taxon>
        <taxon>Spirurina</taxon>
        <taxon>Ascaridomorpha</taxon>
        <taxon>Ascaridoidea</taxon>
        <taxon>Ascarididae</taxon>
        <taxon>Ascaris</taxon>
    </lineage>
</organism>
<keyword evidence="2" id="KW-1185">Reference proteome</keyword>
<sequence>MQTTSPALDYTTGELQAQRTKSFKPASSYERNYDPLNALSVSKADYIPLELNRTKILKPKSRQHSSNAPFEGTTEQRSNFNAKRVEVVHGCRPNTQYRVMSGPAETETTYSLGYKAVQGSLKFRPLTEDCAVKSERKFWQPMKTTTLKSHRCSVE</sequence>
<name>A0A0M3HGD3_ASCLU</name>
<feature type="region of interest" description="Disordered" evidence="1">
    <location>
        <begin position="1"/>
        <end position="30"/>
    </location>
</feature>
<dbReference type="AlphaFoldDB" id="A0A0M3HGD3"/>